<dbReference type="CDD" id="cd16833">
    <property type="entry name" value="YfiH"/>
    <property type="match status" value="1"/>
</dbReference>
<proteinExistence type="inferred from homology"/>
<gene>
    <name evidence="11" type="ordered locus">Hhal_2234</name>
</gene>
<dbReference type="RefSeq" id="WP_011815020.1">
    <property type="nucleotide sequence ID" value="NC_008789.1"/>
</dbReference>
<dbReference type="Proteomes" id="UP000000647">
    <property type="component" value="Chromosome"/>
</dbReference>
<evidence type="ECO:0000256" key="1">
    <source>
        <dbReference type="ARBA" id="ARBA00000553"/>
    </source>
</evidence>
<keyword evidence="6" id="KW-0862">Zinc</keyword>
<keyword evidence="4" id="KW-0479">Metal-binding</keyword>
<dbReference type="GO" id="GO:0005507">
    <property type="term" value="F:copper ion binding"/>
    <property type="evidence" value="ECO:0007669"/>
    <property type="project" value="TreeGrafter"/>
</dbReference>
<dbReference type="PANTHER" id="PTHR30616">
    <property type="entry name" value="UNCHARACTERIZED PROTEIN YFIH"/>
    <property type="match status" value="1"/>
</dbReference>
<dbReference type="eggNOG" id="COG1496">
    <property type="taxonomic scope" value="Bacteria"/>
</dbReference>
<dbReference type="InterPro" id="IPR038371">
    <property type="entry name" value="Cu_polyphenol_OxRdtase_sf"/>
</dbReference>
<dbReference type="SUPFAM" id="SSF64438">
    <property type="entry name" value="CNF1/YfiH-like putative cysteine hydrolases"/>
    <property type="match status" value="1"/>
</dbReference>
<dbReference type="Pfam" id="PF02578">
    <property type="entry name" value="Cu-oxidase_4"/>
    <property type="match status" value="1"/>
</dbReference>
<sequence length="247" mass="26015">MAECPVLAPQWPVPDGVRALTTVRSGGHSAAPWASFNLATHTGDDPAAVAANRRLLRDCAELPADPVWLEQVHGAEVVAAHRVARGVRADAAWTDRAGVVCAVLTADCLPVLFAARDAQVVAAAHAGWRGLAGGVLEAVVAVLPVPAAELHAWLGPAIGPTAFEVGPEVVEAFTARDPGAAEGFIPGAANRWYADLYRLARRRLQAAGVAAVHGGGWCTYTDRARFFSHRRDGPTGRMASLVYREEP</sequence>
<evidence type="ECO:0000256" key="10">
    <source>
        <dbReference type="RuleBase" id="RU361274"/>
    </source>
</evidence>
<name>A1WZ86_HALHL</name>
<dbReference type="KEGG" id="hha:Hhal_2234"/>
<dbReference type="OrthoDB" id="4279at2"/>
<reference evidence="12" key="1">
    <citation type="submission" date="2006-12" db="EMBL/GenBank/DDBJ databases">
        <title>Complete sequence of Halorhodospira halophila SL1.</title>
        <authorList>
            <consortium name="US DOE Joint Genome Institute"/>
            <person name="Copeland A."/>
            <person name="Lucas S."/>
            <person name="Lapidus A."/>
            <person name="Barry K."/>
            <person name="Detter J.C."/>
            <person name="Glavina del Rio T."/>
            <person name="Hammon N."/>
            <person name="Israni S."/>
            <person name="Dalin E."/>
            <person name="Tice H."/>
            <person name="Pitluck S."/>
            <person name="Saunders E."/>
            <person name="Brettin T."/>
            <person name="Bruce D."/>
            <person name="Han C."/>
            <person name="Tapia R."/>
            <person name="Schmutz J."/>
            <person name="Larimer F."/>
            <person name="Land M."/>
            <person name="Hauser L."/>
            <person name="Kyrpides N."/>
            <person name="Mikhailova N."/>
            <person name="Hoff W."/>
            <person name="Richardson P."/>
        </authorList>
    </citation>
    <scope>NUCLEOTIDE SEQUENCE [LARGE SCALE GENOMIC DNA]</scope>
    <source>
        <strain evidence="12">DSM 244 / SL1</strain>
    </source>
</reference>
<dbReference type="EMBL" id="CP000544">
    <property type="protein sequence ID" value="ABM62998.1"/>
    <property type="molecule type" value="Genomic_DNA"/>
</dbReference>
<evidence type="ECO:0000256" key="4">
    <source>
        <dbReference type="ARBA" id="ARBA00022723"/>
    </source>
</evidence>
<protein>
    <recommendedName>
        <fullName evidence="10">Purine nucleoside phosphorylase</fullName>
    </recommendedName>
</protein>
<comment type="catalytic activity">
    <reaction evidence="1">
        <text>inosine + phosphate = alpha-D-ribose 1-phosphate + hypoxanthine</text>
        <dbReference type="Rhea" id="RHEA:27646"/>
        <dbReference type="ChEBI" id="CHEBI:17368"/>
        <dbReference type="ChEBI" id="CHEBI:17596"/>
        <dbReference type="ChEBI" id="CHEBI:43474"/>
        <dbReference type="ChEBI" id="CHEBI:57720"/>
        <dbReference type="EC" id="2.4.2.1"/>
    </reaction>
    <physiologicalReaction direction="left-to-right" evidence="1">
        <dbReference type="Rhea" id="RHEA:27647"/>
    </physiologicalReaction>
</comment>
<evidence type="ECO:0000256" key="8">
    <source>
        <dbReference type="ARBA" id="ARBA00048968"/>
    </source>
</evidence>
<comment type="catalytic activity">
    <reaction evidence="7">
        <text>adenosine + H2O + H(+) = inosine + NH4(+)</text>
        <dbReference type="Rhea" id="RHEA:24408"/>
        <dbReference type="ChEBI" id="CHEBI:15377"/>
        <dbReference type="ChEBI" id="CHEBI:15378"/>
        <dbReference type="ChEBI" id="CHEBI:16335"/>
        <dbReference type="ChEBI" id="CHEBI:17596"/>
        <dbReference type="ChEBI" id="CHEBI:28938"/>
        <dbReference type="EC" id="3.5.4.4"/>
    </reaction>
    <physiologicalReaction direction="left-to-right" evidence="7">
        <dbReference type="Rhea" id="RHEA:24409"/>
    </physiologicalReaction>
</comment>
<evidence type="ECO:0000256" key="2">
    <source>
        <dbReference type="ARBA" id="ARBA00007353"/>
    </source>
</evidence>
<comment type="catalytic activity">
    <reaction evidence="9">
        <text>S-methyl-5'-thioadenosine + phosphate = 5-(methylsulfanyl)-alpha-D-ribose 1-phosphate + adenine</text>
        <dbReference type="Rhea" id="RHEA:11852"/>
        <dbReference type="ChEBI" id="CHEBI:16708"/>
        <dbReference type="ChEBI" id="CHEBI:17509"/>
        <dbReference type="ChEBI" id="CHEBI:43474"/>
        <dbReference type="ChEBI" id="CHEBI:58533"/>
        <dbReference type="EC" id="2.4.2.28"/>
    </reaction>
    <physiologicalReaction direction="left-to-right" evidence="9">
        <dbReference type="Rhea" id="RHEA:11853"/>
    </physiologicalReaction>
</comment>
<dbReference type="HOGENOM" id="CLU_065784_1_1_6"/>
<keyword evidence="3" id="KW-0808">Transferase</keyword>
<evidence type="ECO:0000256" key="9">
    <source>
        <dbReference type="ARBA" id="ARBA00049893"/>
    </source>
</evidence>
<dbReference type="InterPro" id="IPR003730">
    <property type="entry name" value="Cu_polyphenol_OxRdtase"/>
</dbReference>
<evidence type="ECO:0000313" key="11">
    <source>
        <dbReference type="EMBL" id="ABM62998.1"/>
    </source>
</evidence>
<accession>A1WZ86</accession>
<comment type="similarity">
    <text evidence="2 10">Belongs to the purine nucleoside phosphorylase YfiH/LACC1 family.</text>
</comment>
<dbReference type="PANTHER" id="PTHR30616:SF2">
    <property type="entry name" value="PURINE NUCLEOSIDE PHOSPHORYLASE LACC1"/>
    <property type="match status" value="1"/>
</dbReference>
<evidence type="ECO:0000256" key="7">
    <source>
        <dbReference type="ARBA" id="ARBA00047989"/>
    </source>
</evidence>
<evidence type="ECO:0000313" key="12">
    <source>
        <dbReference type="Proteomes" id="UP000000647"/>
    </source>
</evidence>
<dbReference type="NCBIfam" id="TIGR00726">
    <property type="entry name" value="peptidoglycan editing factor PgeF"/>
    <property type="match status" value="1"/>
</dbReference>
<evidence type="ECO:0000256" key="6">
    <source>
        <dbReference type="ARBA" id="ARBA00022833"/>
    </source>
</evidence>
<dbReference type="STRING" id="349124.Hhal_2234"/>
<evidence type="ECO:0000256" key="5">
    <source>
        <dbReference type="ARBA" id="ARBA00022801"/>
    </source>
</evidence>
<dbReference type="AlphaFoldDB" id="A1WZ86"/>
<dbReference type="InterPro" id="IPR011324">
    <property type="entry name" value="Cytotoxic_necrot_fac-like_cat"/>
</dbReference>
<dbReference type="Gene3D" id="3.60.140.10">
    <property type="entry name" value="CNF1/YfiH-like putative cysteine hydrolases"/>
    <property type="match status" value="1"/>
</dbReference>
<organism evidence="11 12">
    <name type="scientific">Halorhodospira halophila (strain DSM 244 / SL1)</name>
    <name type="common">Ectothiorhodospira halophila (strain DSM 244 / SL1)</name>
    <dbReference type="NCBI Taxonomy" id="349124"/>
    <lineage>
        <taxon>Bacteria</taxon>
        <taxon>Pseudomonadati</taxon>
        <taxon>Pseudomonadota</taxon>
        <taxon>Gammaproteobacteria</taxon>
        <taxon>Chromatiales</taxon>
        <taxon>Ectothiorhodospiraceae</taxon>
        <taxon>Halorhodospira</taxon>
    </lineage>
</organism>
<keyword evidence="5" id="KW-0378">Hydrolase</keyword>
<evidence type="ECO:0000256" key="3">
    <source>
        <dbReference type="ARBA" id="ARBA00022679"/>
    </source>
</evidence>
<keyword evidence="12" id="KW-1185">Reference proteome</keyword>
<dbReference type="GO" id="GO:0016787">
    <property type="term" value="F:hydrolase activity"/>
    <property type="evidence" value="ECO:0007669"/>
    <property type="project" value="UniProtKB-KW"/>
</dbReference>
<dbReference type="GO" id="GO:0017061">
    <property type="term" value="F:S-methyl-5-thioadenosine phosphorylase activity"/>
    <property type="evidence" value="ECO:0007669"/>
    <property type="project" value="UniProtKB-EC"/>
</dbReference>
<comment type="catalytic activity">
    <reaction evidence="8">
        <text>adenosine + phosphate = alpha-D-ribose 1-phosphate + adenine</text>
        <dbReference type="Rhea" id="RHEA:27642"/>
        <dbReference type="ChEBI" id="CHEBI:16335"/>
        <dbReference type="ChEBI" id="CHEBI:16708"/>
        <dbReference type="ChEBI" id="CHEBI:43474"/>
        <dbReference type="ChEBI" id="CHEBI:57720"/>
        <dbReference type="EC" id="2.4.2.1"/>
    </reaction>
    <physiologicalReaction direction="left-to-right" evidence="8">
        <dbReference type="Rhea" id="RHEA:27643"/>
    </physiologicalReaction>
</comment>
<reference evidence="11 12" key="2">
    <citation type="journal article" date="2013" name="Stand. Genomic Sci.">
        <title>Complete genome sequence of Halorhodospira halophila SL1.</title>
        <authorList>
            <person name="Challacombe J.F."/>
            <person name="Majid S."/>
            <person name="Deole R."/>
            <person name="Brettin T.S."/>
            <person name="Bruce D."/>
            <person name="Delano S.F."/>
            <person name="Detter J.C."/>
            <person name="Gleasner C.D."/>
            <person name="Han C.S."/>
            <person name="Misra M."/>
            <person name="Reitenga K.G."/>
            <person name="Mikhailova N."/>
            <person name="Woyke T."/>
            <person name="Pitluck S."/>
            <person name="Nolan M."/>
            <person name="Land M.L."/>
            <person name="Saunders E."/>
            <person name="Tapia R."/>
            <person name="Lapidus A."/>
            <person name="Ivanova N."/>
            <person name="Hoff W.D."/>
        </authorList>
    </citation>
    <scope>NUCLEOTIDE SEQUENCE [LARGE SCALE GENOMIC DNA]</scope>
    <source>
        <strain evidence="12">DSM 244 / SL1</strain>
    </source>
</reference>